<feature type="region of interest" description="Disordered" evidence="1">
    <location>
        <begin position="1"/>
        <end position="101"/>
    </location>
</feature>
<dbReference type="GeneTree" id="ENSGT00940000158464"/>
<gene>
    <name evidence="2 4" type="primary">Hmg20a</name>
</gene>
<evidence type="ECO:0000313" key="4">
    <source>
        <dbReference type="RGD" id="1564760"/>
    </source>
</evidence>
<sequence>MESLMSSSTLPPLSADEDGSKESNGLAVTGLTHPEGPYGSAATSTTNNPEFVEDLSQGQLLQSESSNAAEGSEQRPEDEVSHLLSLSTGASKATGIQGLIQ</sequence>
<proteinExistence type="predicted"/>
<reference evidence="2" key="1">
    <citation type="submission" date="2024-01" db="EMBL/GenBank/DDBJ databases">
        <title>GRCr8: a new rat reference genome assembly contstructed from accurate long reads and long range scaffolding.</title>
        <authorList>
            <person name="Doris P.A."/>
            <person name="Kalbfleisch T."/>
            <person name="Li K."/>
            <person name="Howe K."/>
            <person name="Wood J."/>
        </authorList>
    </citation>
    <scope>NUCLEOTIDE SEQUENCE [LARGE SCALE GENOMIC DNA]</scope>
    <source>
        <strain evidence="2">Brown Norway</strain>
    </source>
</reference>
<organism evidence="2 3">
    <name type="scientific">Rattus norvegicus</name>
    <name type="common">Rat</name>
    <dbReference type="NCBI Taxonomy" id="10116"/>
    <lineage>
        <taxon>Eukaryota</taxon>
        <taxon>Metazoa</taxon>
        <taxon>Chordata</taxon>
        <taxon>Craniata</taxon>
        <taxon>Vertebrata</taxon>
        <taxon>Euteleostomi</taxon>
        <taxon>Mammalia</taxon>
        <taxon>Eutheria</taxon>
        <taxon>Euarchontoglires</taxon>
        <taxon>Glires</taxon>
        <taxon>Rodentia</taxon>
        <taxon>Myomorpha</taxon>
        <taxon>Muroidea</taxon>
        <taxon>Muridae</taxon>
        <taxon>Murinae</taxon>
        <taxon>Rattus</taxon>
    </lineage>
</organism>
<feature type="compositionally biased region" description="Low complexity" evidence="1">
    <location>
        <begin position="1"/>
        <end position="14"/>
    </location>
</feature>
<evidence type="ECO:0000256" key="1">
    <source>
        <dbReference type="SAM" id="MobiDB-lite"/>
    </source>
</evidence>
<name>A0A8I6AMK9_RAT</name>
<dbReference type="AlphaFoldDB" id="A0A8I6AMK9"/>
<protein>
    <submittedName>
        <fullName evidence="2">High mobility group 20A</fullName>
    </submittedName>
</protein>
<feature type="compositionally biased region" description="Low complexity" evidence="1">
    <location>
        <begin position="55"/>
        <end position="66"/>
    </location>
</feature>
<reference evidence="2" key="2">
    <citation type="submission" date="2025-08" db="UniProtKB">
        <authorList>
            <consortium name="Ensembl"/>
        </authorList>
    </citation>
    <scope>IDENTIFICATION</scope>
    <source>
        <strain evidence="2">Brown Norway</strain>
    </source>
</reference>
<keyword evidence="3" id="KW-1185">Reference proteome</keyword>
<dbReference type="AGR" id="RGD:1564760"/>
<accession>A0A8I6AMK9</accession>
<dbReference type="Ensembl" id="ENSRNOT00000109498.2">
    <property type="protein sequence ID" value="ENSRNOP00000096808.1"/>
    <property type="gene ID" value="ENSRNOG00000016905.8"/>
</dbReference>
<dbReference type="RGD" id="1564760">
    <property type="gene designation" value="Hmg20a"/>
</dbReference>
<reference evidence="2" key="3">
    <citation type="submission" date="2025-09" db="UniProtKB">
        <authorList>
            <consortium name="Ensembl"/>
        </authorList>
    </citation>
    <scope>IDENTIFICATION</scope>
    <source>
        <strain evidence="2">Brown Norway</strain>
    </source>
</reference>
<dbReference type="Proteomes" id="UP000002494">
    <property type="component" value="Chromosome 8"/>
</dbReference>
<evidence type="ECO:0000313" key="3">
    <source>
        <dbReference type="Proteomes" id="UP000002494"/>
    </source>
</evidence>
<feature type="compositionally biased region" description="Basic and acidic residues" evidence="1">
    <location>
        <begin position="72"/>
        <end position="81"/>
    </location>
</feature>
<evidence type="ECO:0000313" key="2">
    <source>
        <dbReference type="Ensembl" id="ENSRNOP00000096808.1"/>
    </source>
</evidence>